<gene>
    <name evidence="5" type="ORF">RUMHYD_01381</name>
</gene>
<keyword evidence="3" id="KW-0804">Transcription</keyword>
<proteinExistence type="predicted"/>
<reference evidence="5 6" key="1">
    <citation type="submission" date="2009-01" db="EMBL/GenBank/DDBJ databases">
        <authorList>
            <person name="Fulton L."/>
            <person name="Clifton S."/>
            <person name="Fulton B."/>
            <person name="Xu J."/>
            <person name="Minx P."/>
            <person name="Pepin K.H."/>
            <person name="Johnson M."/>
            <person name="Bhonagiri V."/>
            <person name="Nash W.E."/>
            <person name="Mardis E.R."/>
            <person name="Wilson R.K."/>
        </authorList>
    </citation>
    <scope>NUCLEOTIDE SEQUENCE [LARGE SCALE GENOMIC DNA]</scope>
    <source>
        <strain evidence="6">DSM 10507 / JCM 14656 / S5a33</strain>
    </source>
</reference>
<keyword evidence="6" id="KW-1185">Reference proteome</keyword>
<evidence type="ECO:0000259" key="4">
    <source>
        <dbReference type="PROSITE" id="PS50949"/>
    </source>
</evidence>
<dbReference type="EMBL" id="ACBZ01000069">
    <property type="protein sequence ID" value="EEG49701.1"/>
    <property type="molecule type" value="Genomic_DNA"/>
</dbReference>
<dbReference type="GO" id="GO:0003700">
    <property type="term" value="F:DNA-binding transcription factor activity"/>
    <property type="evidence" value="ECO:0007669"/>
    <property type="project" value="InterPro"/>
</dbReference>
<dbReference type="HOGENOM" id="CLU_017584_5_5_9"/>
<dbReference type="InterPro" id="IPR008920">
    <property type="entry name" value="TF_FadR/GntR_C"/>
</dbReference>
<dbReference type="InterPro" id="IPR011711">
    <property type="entry name" value="GntR_C"/>
</dbReference>
<dbReference type="GO" id="GO:0003677">
    <property type="term" value="F:DNA binding"/>
    <property type="evidence" value="ECO:0007669"/>
    <property type="project" value="UniProtKB-KW"/>
</dbReference>
<dbReference type="SMART" id="SM00345">
    <property type="entry name" value="HTH_GNTR"/>
    <property type="match status" value="1"/>
</dbReference>
<dbReference type="Gene3D" id="1.10.10.10">
    <property type="entry name" value="Winged helix-like DNA-binding domain superfamily/Winged helix DNA-binding domain"/>
    <property type="match status" value="1"/>
</dbReference>
<dbReference type="Pfam" id="PF00392">
    <property type="entry name" value="GntR"/>
    <property type="match status" value="1"/>
</dbReference>
<evidence type="ECO:0000313" key="5">
    <source>
        <dbReference type="EMBL" id="EEG49701.1"/>
    </source>
</evidence>
<protein>
    <recommendedName>
        <fullName evidence="4">HTH gntR-type domain-containing protein</fullName>
    </recommendedName>
</protein>
<dbReference type="InterPro" id="IPR000524">
    <property type="entry name" value="Tscrpt_reg_HTH_GntR"/>
</dbReference>
<organism evidence="5 6">
    <name type="scientific">Blautia hydrogenotrophica (strain DSM 10507 / JCM 14656 / S5a33)</name>
    <name type="common">Ruminococcus hydrogenotrophicus</name>
    <dbReference type="NCBI Taxonomy" id="476272"/>
    <lineage>
        <taxon>Bacteria</taxon>
        <taxon>Bacillati</taxon>
        <taxon>Bacillota</taxon>
        <taxon>Clostridia</taxon>
        <taxon>Lachnospirales</taxon>
        <taxon>Lachnospiraceae</taxon>
        <taxon>Blautia</taxon>
    </lineage>
</organism>
<dbReference type="PROSITE" id="PS50949">
    <property type="entry name" value="HTH_GNTR"/>
    <property type="match status" value="1"/>
</dbReference>
<evidence type="ECO:0000256" key="2">
    <source>
        <dbReference type="ARBA" id="ARBA00023125"/>
    </source>
</evidence>
<dbReference type="PATRIC" id="fig|476272.21.peg.2730"/>
<dbReference type="SUPFAM" id="SSF48008">
    <property type="entry name" value="GntR ligand-binding domain-like"/>
    <property type="match status" value="1"/>
</dbReference>
<feature type="domain" description="HTH gntR-type" evidence="4">
    <location>
        <begin position="1"/>
        <end position="62"/>
    </location>
</feature>
<dbReference type="AlphaFoldDB" id="C0CKL1"/>
<sequence length="202" mass="23788">MFDILKRMILEQQIKAGERIDCKAIANKYNTSVMPVRNALQQLTVQGLVVTKQRVGYYVRKFSEKDLIEINDTRAMYEVYCLNKYFSRIDKTNIRNLYNHFADTEYDDLSKMIPLDQELHKTMVTISENSFLIKQYEDMNCLFSLGNYTGNAYAEVAKKEHMDILHYILEESKEKAVEALVYHLNRVEEEIKFFHLNSADSK</sequence>
<evidence type="ECO:0000256" key="1">
    <source>
        <dbReference type="ARBA" id="ARBA00023015"/>
    </source>
</evidence>
<dbReference type="Pfam" id="PF07729">
    <property type="entry name" value="FCD"/>
    <property type="match status" value="1"/>
</dbReference>
<keyword evidence="2" id="KW-0238">DNA-binding</keyword>
<dbReference type="Gene3D" id="1.20.120.530">
    <property type="entry name" value="GntR ligand-binding domain-like"/>
    <property type="match status" value="1"/>
</dbReference>
<accession>C0CKL1</accession>
<dbReference type="PANTHER" id="PTHR43537:SF24">
    <property type="entry name" value="GLUCONATE OPERON TRANSCRIPTIONAL REPRESSOR"/>
    <property type="match status" value="1"/>
</dbReference>
<dbReference type="Proteomes" id="UP000003100">
    <property type="component" value="Unassembled WGS sequence"/>
</dbReference>
<evidence type="ECO:0000313" key="6">
    <source>
        <dbReference type="Proteomes" id="UP000003100"/>
    </source>
</evidence>
<keyword evidence="1" id="KW-0805">Transcription regulation</keyword>
<dbReference type="PANTHER" id="PTHR43537">
    <property type="entry name" value="TRANSCRIPTIONAL REGULATOR, GNTR FAMILY"/>
    <property type="match status" value="1"/>
</dbReference>
<dbReference type="InterPro" id="IPR036390">
    <property type="entry name" value="WH_DNA-bd_sf"/>
</dbReference>
<reference evidence="5 6" key="2">
    <citation type="submission" date="2009-02" db="EMBL/GenBank/DDBJ databases">
        <title>Draft genome sequence of Blautia hydrogenotrophica DSM 10507 (Ruminococcus hydrogenotrophicus DSM 10507).</title>
        <authorList>
            <person name="Sudarsanam P."/>
            <person name="Ley R."/>
            <person name="Guruge J."/>
            <person name="Turnbaugh P.J."/>
            <person name="Mahowald M."/>
            <person name="Liep D."/>
            <person name="Gordon J."/>
        </authorList>
    </citation>
    <scope>NUCLEOTIDE SEQUENCE [LARGE SCALE GENOMIC DNA]</scope>
    <source>
        <strain evidence="6">DSM 10507 / JCM 14656 / S5a33</strain>
    </source>
</reference>
<dbReference type="CDD" id="cd07377">
    <property type="entry name" value="WHTH_GntR"/>
    <property type="match status" value="1"/>
</dbReference>
<evidence type="ECO:0000256" key="3">
    <source>
        <dbReference type="ARBA" id="ARBA00023163"/>
    </source>
</evidence>
<dbReference type="eggNOG" id="COG1802">
    <property type="taxonomic scope" value="Bacteria"/>
</dbReference>
<dbReference type="SUPFAM" id="SSF46785">
    <property type="entry name" value="Winged helix' DNA-binding domain"/>
    <property type="match status" value="1"/>
</dbReference>
<name>C0CKL1_BLAHS</name>
<dbReference type="InterPro" id="IPR036388">
    <property type="entry name" value="WH-like_DNA-bd_sf"/>
</dbReference>